<dbReference type="Proteomes" id="UP000001404">
    <property type="component" value="Chromosome"/>
</dbReference>
<evidence type="ECO:0000259" key="1">
    <source>
        <dbReference type="Pfam" id="PF02371"/>
    </source>
</evidence>
<name>D2PGN6_SACI9</name>
<dbReference type="HOGENOM" id="CLU_066381_0_0_2"/>
<dbReference type="KEGG" id="sii:LD85_0543"/>
<evidence type="ECO:0000313" key="2">
    <source>
        <dbReference type="EMBL" id="ADB86297.1"/>
    </source>
</evidence>
<dbReference type="EMBL" id="CP001731">
    <property type="protein sequence ID" value="ADB86297.1"/>
    <property type="molecule type" value="Genomic_DNA"/>
</dbReference>
<dbReference type="InterPro" id="IPR003346">
    <property type="entry name" value="Transposase_20"/>
</dbReference>
<dbReference type="PANTHER" id="PTHR33055:SF13">
    <property type="entry name" value="TRANSPOSASE"/>
    <property type="match status" value="1"/>
</dbReference>
<feature type="domain" description="Transposase IS116/IS110/IS902 C-terminal" evidence="1">
    <location>
        <begin position="181"/>
        <end position="266"/>
    </location>
</feature>
<dbReference type="GO" id="GO:0004803">
    <property type="term" value="F:transposase activity"/>
    <property type="evidence" value="ECO:0007669"/>
    <property type="project" value="InterPro"/>
</dbReference>
<dbReference type="Pfam" id="PF02371">
    <property type="entry name" value="Transposase_20"/>
    <property type="match status" value="1"/>
</dbReference>
<accession>D2PGN6</accession>
<organism evidence="2 3">
    <name type="scientific">Saccharolobus islandicus (strain L.D.8.5 / Lassen #2)</name>
    <name type="common">Sulfolobus islandicus</name>
    <dbReference type="NCBI Taxonomy" id="425944"/>
    <lineage>
        <taxon>Archaea</taxon>
        <taxon>Thermoproteota</taxon>
        <taxon>Thermoprotei</taxon>
        <taxon>Sulfolobales</taxon>
        <taxon>Sulfolobaceae</taxon>
        <taxon>Saccharolobus</taxon>
    </lineage>
</organism>
<dbReference type="GO" id="GO:0003677">
    <property type="term" value="F:DNA binding"/>
    <property type="evidence" value="ECO:0007669"/>
    <property type="project" value="InterPro"/>
</dbReference>
<dbReference type="GO" id="GO:0006313">
    <property type="term" value="P:DNA transposition"/>
    <property type="evidence" value="ECO:0007669"/>
    <property type="project" value="InterPro"/>
</dbReference>
<protein>
    <submittedName>
        <fullName evidence="2">Transposase IS116/IS110/IS902 family protein</fullName>
    </submittedName>
</protein>
<dbReference type="NCBIfam" id="NF033542">
    <property type="entry name" value="transpos_IS110"/>
    <property type="match status" value="1"/>
</dbReference>
<gene>
    <name evidence="2" type="ordered locus">LD85_0543</name>
</gene>
<proteinExistence type="predicted"/>
<dbReference type="AlphaFoldDB" id="D2PGN6"/>
<evidence type="ECO:0000313" key="3">
    <source>
        <dbReference type="Proteomes" id="UP000001404"/>
    </source>
</evidence>
<dbReference type="PANTHER" id="PTHR33055">
    <property type="entry name" value="TRANSPOSASE FOR INSERTION SEQUENCE ELEMENT IS1111A"/>
    <property type="match status" value="1"/>
</dbReference>
<sequence>MRKYENNLKGYEEILKMKPCVIVLEPTGVYAIRSSQYFKEKGIKALQVSPNMLSREKEFRGKKTDFYDAEKLENMVNKAKEYEYNPLREMVTLYLFLKDIEVKYKNRLERTLFLVSDNNKISKERLEKLAKGDFTQEELYQLEYTPIVVEEIKVLAKTLLETQEKLKEVRRMIEEQVPDNHVLLTIPDVGKLAAGIIIGIVGDVKRFPKPESFVAYCGLDPVVERSGKAVISKGISKRGNKYLRSLFYFLAGRNYSRNPTLLKFYESHKDRLHGKKLYTALARKLARVVWSVWYNNKPYEPK</sequence>
<reference evidence="3" key="1">
    <citation type="journal article" date="2009" name="Proc. Natl. Acad. Sci. U.S.A.">
        <title>Biogeography of the Sulfolobus islandicus pan-genome.</title>
        <authorList>
            <person name="Reno M.L."/>
            <person name="Held N.L."/>
            <person name="Fields C.J."/>
            <person name="Burke P.V."/>
            <person name="Whitaker R.J."/>
        </authorList>
    </citation>
    <scope>NUCLEOTIDE SEQUENCE [LARGE SCALE GENOMIC DNA]</scope>
    <source>
        <strain evidence="3">L.D.8.5 / Lassen #2</strain>
    </source>
</reference>
<dbReference type="InterPro" id="IPR047650">
    <property type="entry name" value="Transpos_IS110"/>
</dbReference>